<evidence type="ECO:0000256" key="1">
    <source>
        <dbReference type="ARBA" id="ARBA00023125"/>
    </source>
</evidence>
<evidence type="ECO:0000259" key="4">
    <source>
        <dbReference type="PROSITE" id="PS50977"/>
    </source>
</evidence>
<dbReference type="Gene3D" id="1.10.357.10">
    <property type="entry name" value="Tetracycline Repressor, domain 2"/>
    <property type="match status" value="1"/>
</dbReference>
<dbReference type="PANTHER" id="PTHR43479">
    <property type="entry name" value="ACREF/ENVCD OPERON REPRESSOR-RELATED"/>
    <property type="match status" value="1"/>
</dbReference>
<dbReference type="InterPro" id="IPR041669">
    <property type="entry name" value="TetR_C_15"/>
</dbReference>
<dbReference type="SUPFAM" id="SSF48498">
    <property type="entry name" value="Tetracyclin repressor-like, C-terminal domain"/>
    <property type="match status" value="1"/>
</dbReference>
<sequence>MSKASAGNSKKGARTPVQQRGMETRRRLIEAGEKAFAKYGYHDVIADEIAREAGVAVGSFYAYFNNKRELFLEIIDEYTAKGVKAMNESLASFPKSKSQKLEQNIRKMMVALVAMHKESPALLKESLRMALSDEEIRERVERISGIVRQLFQEALAEVNKKLRRRDRESIAYMLYYASEGVVHRMALNEGEIDEKKVVRELSKMVASYINEKL</sequence>
<dbReference type="InterPro" id="IPR009057">
    <property type="entry name" value="Homeodomain-like_sf"/>
</dbReference>
<dbReference type="InterPro" id="IPR036271">
    <property type="entry name" value="Tet_transcr_reg_TetR-rel_C_sf"/>
</dbReference>
<name>A0A419ES62_9BACT</name>
<feature type="region of interest" description="Disordered" evidence="3">
    <location>
        <begin position="1"/>
        <end position="22"/>
    </location>
</feature>
<dbReference type="InterPro" id="IPR050624">
    <property type="entry name" value="HTH-type_Tx_Regulator"/>
</dbReference>
<dbReference type="Gene3D" id="1.10.10.60">
    <property type="entry name" value="Homeodomain-like"/>
    <property type="match status" value="1"/>
</dbReference>
<reference evidence="5 6" key="1">
    <citation type="journal article" date="2017" name="ISME J.">
        <title>Energy and carbon metabolisms in a deep terrestrial subsurface fluid microbial community.</title>
        <authorList>
            <person name="Momper L."/>
            <person name="Jungbluth S.P."/>
            <person name="Lee M.D."/>
            <person name="Amend J.P."/>
        </authorList>
    </citation>
    <scope>NUCLEOTIDE SEQUENCE [LARGE SCALE GENOMIC DNA]</scope>
    <source>
        <strain evidence="5">SURF_17</strain>
    </source>
</reference>
<proteinExistence type="predicted"/>
<dbReference type="Pfam" id="PF00440">
    <property type="entry name" value="TetR_N"/>
    <property type="match status" value="1"/>
</dbReference>
<organism evidence="5 6">
    <name type="scientific">Candidatus Abyssobacteria bacterium SURF_17</name>
    <dbReference type="NCBI Taxonomy" id="2093361"/>
    <lineage>
        <taxon>Bacteria</taxon>
        <taxon>Pseudomonadati</taxon>
        <taxon>Candidatus Hydrogenedentota</taxon>
        <taxon>Candidatus Abyssobacteria</taxon>
    </lineage>
</organism>
<dbReference type="InterPro" id="IPR001647">
    <property type="entry name" value="HTH_TetR"/>
</dbReference>
<dbReference type="Proteomes" id="UP000285961">
    <property type="component" value="Unassembled WGS sequence"/>
</dbReference>
<evidence type="ECO:0000256" key="2">
    <source>
        <dbReference type="PROSITE-ProRule" id="PRU00335"/>
    </source>
</evidence>
<dbReference type="GO" id="GO:0003677">
    <property type="term" value="F:DNA binding"/>
    <property type="evidence" value="ECO:0007669"/>
    <property type="project" value="UniProtKB-UniRule"/>
</dbReference>
<evidence type="ECO:0000313" key="5">
    <source>
        <dbReference type="EMBL" id="RJP66274.1"/>
    </source>
</evidence>
<protein>
    <submittedName>
        <fullName evidence="5">TetR/AcrR family transcriptional regulator</fullName>
    </submittedName>
</protein>
<dbReference type="PROSITE" id="PS50977">
    <property type="entry name" value="HTH_TETR_2"/>
    <property type="match status" value="1"/>
</dbReference>
<dbReference type="SUPFAM" id="SSF46689">
    <property type="entry name" value="Homeodomain-like"/>
    <property type="match status" value="1"/>
</dbReference>
<dbReference type="Pfam" id="PF17918">
    <property type="entry name" value="TetR_C_15"/>
    <property type="match status" value="1"/>
</dbReference>
<dbReference type="EMBL" id="QZKI01000118">
    <property type="protein sequence ID" value="RJP66274.1"/>
    <property type="molecule type" value="Genomic_DNA"/>
</dbReference>
<feature type="DNA-binding region" description="H-T-H motif" evidence="2">
    <location>
        <begin position="45"/>
        <end position="64"/>
    </location>
</feature>
<evidence type="ECO:0000256" key="3">
    <source>
        <dbReference type="SAM" id="MobiDB-lite"/>
    </source>
</evidence>
<dbReference type="PRINTS" id="PR00455">
    <property type="entry name" value="HTHTETR"/>
</dbReference>
<dbReference type="AlphaFoldDB" id="A0A419ES62"/>
<evidence type="ECO:0000313" key="6">
    <source>
        <dbReference type="Proteomes" id="UP000285961"/>
    </source>
</evidence>
<keyword evidence="1 2" id="KW-0238">DNA-binding</keyword>
<accession>A0A419ES62</accession>
<comment type="caution">
    <text evidence="5">The sequence shown here is derived from an EMBL/GenBank/DDBJ whole genome shotgun (WGS) entry which is preliminary data.</text>
</comment>
<dbReference type="PANTHER" id="PTHR43479:SF11">
    <property type="entry name" value="ACREF_ENVCD OPERON REPRESSOR-RELATED"/>
    <property type="match status" value="1"/>
</dbReference>
<feature type="domain" description="HTH tetR-type" evidence="4">
    <location>
        <begin position="22"/>
        <end position="82"/>
    </location>
</feature>
<gene>
    <name evidence="5" type="ORF">C4532_16450</name>
</gene>